<protein>
    <recommendedName>
        <fullName evidence="4">DUF5640 domain-containing protein</fullName>
    </recommendedName>
</protein>
<accession>A0ABS2G5G4</accession>
<evidence type="ECO:0000313" key="3">
    <source>
        <dbReference type="Proteomes" id="UP000729290"/>
    </source>
</evidence>
<dbReference type="RefSeq" id="WP_205132412.1">
    <property type="nucleotide sequence ID" value="NZ_JACSNT010000001.1"/>
</dbReference>
<proteinExistence type="predicted"/>
<reference evidence="2 3" key="1">
    <citation type="journal article" date="2021" name="Sci. Rep.">
        <title>The distribution of antibiotic resistance genes in chicken gut microbiota commensals.</title>
        <authorList>
            <person name="Juricova H."/>
            <person name="Matiasovicova J."/>
            <person name="Kubasova T."/>
            <person name="Cejkova D."/>
            <person name="Rychlik I."/>
        </authorList>
    </citation>
    <scope>NUCLEOTIDE SEQUENCE [LARGE SCALE GENOMIC DNA]</scope>
    <source>
        <strain evidence="2 3">An431b</strain>
    </source>
</reference>
<dbReference type="EMBL" id="JACSNV010000001">
    <property type="protein sequence ID" value="MBM6876676.1"/>
    <property type="molecule type" value="Genomic_DNA"/>
</dbReference>
<sequence>MKKRYFLIPILLLAIICCWTVLHAPDGKTRESREKLLEDLPKGIQWTIEEETNIEDYIISGAYSTDGSAALVVFAPTSSGGWQQQTRVIREDEDVLLQQAVINGKYYDIAWISGISTTKGEMRYDAGGTEEVLEFDTTQGNIIFHQTDFKSYTLSVRYLDKNGTIYE</sequence>
<keyword evidence="1" id="KW-0812">Transmembrane</keyword>
<keyword evidence="1" id="KW-0472">Membrane</keyword>
<evidence type="ECO:0008006" key="4">
    <source>
        <dbReference type="Google" id="ProtNLM"/>
    </source>
</evidence>
<keyword evidence="3" id="KW-1185">Reference proteome</keyword>
<evidence type="ECO:0000313" key="2">
    <source>
        <dbReference type="EMBL" id="MBM6876676.1"/>
    </source>
</evidence>
<dbReference type="Proteomes" id="UP000729290">
    <property type="component" value="Unassembled WGS sequence"/>
</dbReference>
<organism evidence="2 3">
    <name type="scientific">Anaerotignum lactatifermentans</name>
    <dbReference type="NCBI Taxonomy" id="160404"/>
    <lineage>
        <taxon>Bacteria</taxon>
        <taxon>Bacillati</taxon>
        <taxon>Bacillota</taxon>
        <taxon>Clostridia</taxon>
        <taxon>Lachnospirales</taxon>
        <taxon>Anaerotignaceae</taxon>
        <taxon>Anaerotignum</taxon>
    </lineage>
</organism>
<comment type="caution">
    <text evidence="2">The sequence shown here is derived from an EMBL/GenBank/DDBJ whole genome shotgun (WGS) entry which is preliminary data.</text>
</comment>
<feature type="transmembrane region" description="Helical" evidence="1">
    <location>
        <begin position="6"/>
        <end position="25"/>
    </location>
</feature>
<name>A0ABS2G5G4_9FIRM</name>
<keyword evidence="1" id="KW-1133">Transmembrane helix</keyword>
<gene>
    <name evidence="2" type="ORF">H9X83_00675</name>
</gene>
<evidence type="ECO:0000256" key="1">
    <source>
        <dbReference type="SAM" id="Phobius"/>
    </source>
</evidence>